<reference evidence="6 7" key="1">
    <citation type="journal article" date="2022" name="Nat. Genet.">
        <title>Improved pea reference genome and pan-genome highlight genomic features and evolutionary characteristics.</title>
        <authorList>
            <person name="Yang T."/>
            <person name="Liu R."/>
            <person name="Luo Y."/>
            <person name="Hu S."/>
            <person name="Wang D."/>
            <person name="Wang C."/>
            <person name="Pandey M.K."/>
            <person name="Ge S."/>
            <person name="Xu Q."/>
            <person name="Li N."/>
            <person name="Li G."/>
            <person name="Huang Y."/>
            <person name="Saxena R.K."/>
            <person name="Ji Y."/>
            <person name="Li M."/>
            <person name="Yan X."/>
            <person name="He Y."/>
            <person name="Liu Y."/>
            <person name="Wang X."/>
            <person name="Xiang C."/>
            <person name="Varshney R.K."/>
            <person name="Ding H."/>
            <person name="Gao S."/>
            <person name="Zong X."/>
        </authorList>
    </citation>
    <scope>NUCLEOTIDE SEQUENCE [LARGE SCALE GENOMIC DNA]</scope>
    <source>
        <strain evidence="6 7">cv. Zhongwan 6</strain>
    </source>
</reference>
<sequence>MEIIRGMVSEIGECSVKRKKCASKYRTGNIPVIKTANITQVTNVVAAVNQPTNNGKAVIQHIKEEAIDTANVIRFMKEKVTHVEKCIAKKKHVGKKKFVGKYMDKKGNAKTSAINVMHFPRTIAKTCLRTNQIEIKVVDVDENKIFKCRVHTSKSKNEPSTYEKYMSLGWYEFAKRKNLCDGDTLV</sequence>
<dbReference type="AlphaFoldDB" id="A0A9D4WH49"/>
<dbReference type="Gene3D" id="2.40.330.10">
    <property type="entry name" value="DNA-binding pseudobarrel domain"/>
    <property type="match status" value="1"/>
</dbReference>
<keyword evidence="3" id="KW-0238">DNA-binding</keyword>
<protein>
    <recommendedName>
        <fullName evidence="8">TF-B3 domain-containing protein</fullName>
    </recommendedName>
</protein>
<evidence type="ECO:0000256" key="3">
    <source>
        <dbReference type="ARBA" id="ARBA00023125"/>
    </source>
</evidence>
<dbReference type="Gramene" id="Psat0s498g0040.1">
    <property type="protein sequence ID" value="Psat0s498g0040.1.cds"/>
    <property type="gene ID" value="Psat0s498g0040"/>
</dbReference>
<dbReference type="Gramene" id="Psat05G0032000-T1">
    <property type="protein sequence ID" value="KAI5402673.1"/>
    <property type="gene ID" value="KIW84_050320"/>
</dbReference>
<gene>
    <name evidence="6" type="ORF">KIW84_050320</name>
</gene>
<dbReference type="GO" id="GO:0005634">
    <property type="term" value="C:nucleus"/>
    <property type="evidence" value="ECO:0007669"/>
    <property type="project" value="UniProtKB-SubCell"/>
</dbReference>
<keyword evidence="5" id="KW-0539">Nucleus</keyword>
<keyword evidence="2" id="KW-0805">Transcription regulation</keyword>
<dbReference type="GO" id="GO:0003677">
    <property type="term" value="F:DNA binding"/>
    <property type="evidence" value="ECO:0007669"/>
    <property type="project" value="UniProtKB-KW"/>
</dbReference>
<evidence type="ECO:0000256" key="4">
    <source>
        <dbReference type="ARBA" id="ARBA00023163"/>
    </source>
</evidence>
<name>A0A9D4WH49_PEA</name>
<comment type="subcellular location">
    <subcellularLocation>
        <location evidence="1">Nucleus</location>
    </subcellularLocation>
</comment>
<evidence type="ECO:0000256" key="2">
    <source>
        <dbReference type="ARBA" id="ARBA00023015"/>
    </source>
</evidence>
<keyword evidence="4" id="KW-0804">Transcription</keyword>
<dbReference type="SUPFAM" id="SSF101936">
    <property type="entry name" value="DNA-binding pseudobarrel domain"/>
    <property type="match status" value="1"/>
</dbReference>
<accession>A0A9D4WH49</accession>
<dbReference type="InterPro" id="IPR015300">
    <property type="entry name" value="DNA-bd_pseudobarrel_sf"/>
</dbReference>
<evidence type="ECO:0000313" key="7">
    <source>
        <dbReference type="Proteomes" id="UP001058974"/>
    </source>
</evidence>
<organism evidence="6 7">
    <name type="scientific">Pisum sativum</name>
    <name type="common">Garden pea</name>
    <name type="synonym">Lathyrus oleraceus</name>
    <dbReference type="NCBI Taxonomy" id="3888"/>
    <lineage>
        <taxon>Eukaryota</taxon>
        <taxon>Viridiplantae</taxon>
        <taxon>Streptophyta</taxon>
        <taxon>Embryophyta</taxon>
        <taxon>Tracheophyta</taxon>
        <taxon>Spermatophyta</taxon>
        <taxon>Magnoliopsida</taxon>
        <taxon>eudicotyledons</taxon>
        <taxon>Gunneridae</taxon>
        <taxon>Pentapetalae</taxon>
        <taxon>rosids</taxon>
        <taxon>fabids</taxon>
        <taxon>Fabales</taxon>
        <taxon>Fabaceae</taxon>
        <taxon>Papilionoideae</taxon>
        <taxon>50 kb inversion clade</taxon>
        <taxon>NPAAA clade</taxon>
        <taxon>Hologalegina</taxon>
        <taxon>IRL clade</taxon>
        <taxon>Fabeae</taxon>
        <taxon>Lathyrus</taxon>
    </lineage>
</organism>
<evidence type="ECO:0000313" key="6">
    <source>
        <dbReference type="EMBL" id="KAI5402673.1"/>
    </source>
</evidence>
<comment type="caution">
    <text evidence="6">The sequence shown here is derived from an EMBL/GenBank/DDBJ whole genome shotgun (WGS) entry which is preliminary data.</text>
</comment>
<dbReference type="EMBL" id="JAMSHJ010000005">
    <property type="protein sequence ID" value="KAI5402673.1"/>
    <property type="molecule type" value="Genomic_DNA"/>
</dbReference>
<evidence type="ECO:0008006" key="8">
    <source>
        <dbReference type="Google" id="ProtNLM"/>
    </source>
</evidence>
<keyword evidence="7" id="KW-1185">Reference proteome</keyword>
<evidence type="ECO:0000256" key="5">
    <source>
        <dbReference type="ARBA" id="ARBA00023242"/>
    </source>
</evidence>
<proteinExistence type="predicted"/>
<dbReference type="Proteomes" id="UP001058974">
    <property type="component" value="Chromosome 5"/>
</dbReference>
<evidence type="ECO:0000256" key="1">
    <source>
        <dbReference type="ARBA" id="ARBA00004123"/>
    </source>
</evidence>